<dbReference type="Proteomes" id="UP000460718">
    <property type="component" value="Unassembled WGS sequence"/>
</dbReference>
<comment type="similarity">
    <text evidence="2 5">Belongs to the RxLR effector family.</text>
</comment>
<feature type="signal peptide" evidence="5">
    <location>
        <begin position="1"/>
        <end position="23"/>
    </location>
</feature>
<comment type="function">
    <text evidence="5">Effector that suppresses plant defense responses during pathogen infection.</text>
</comment>
<keyword evidence="4 5" id="KW-0732">Signal</keyword>
<comment type="caution">
    <text evidence="6">The sequence shown here is derived from an EMBL/GenBank/DDBJ whole genome shotgun (WGS) entry which is preliminary data.</text>
</comment>
<accession>A0A6A3GCF9</accession>
<dbReference type="InterPro" id="IPR031825">
    <property type="entry name" value="RXLR"/>
</dbReference>
<evidence type="ECO:0000256" key="3">
    <source>
        <dbReference type="ARBA" id="ARBA00022525"/>
    </source>
</evidence>
<sequence length="117" mass="12906">MRVHYFALAAAVLVASSVDSTESKWIARRLTDDESFPTKRLLRTHKISPAAEEEKEERGVSVNMGFVDDIAHNVQVKALEAVDSTQAKLLLDGLMNKGTHPECSVSRVSVPRITCAR</sequence>
<organism evidence="6 8">
    <name type="scientific">Phytophthora fragariae</name>
    <dbReference type="NCBI Taxonomy" id="53985"/>
    <lineage>
        <taxon>Eukaryota</taxon>
        <taxon>Sar</taxon>
        <taxon>Stramenopiles</taxon>
        <taxon>Oomycota</taxon>
        <taxon>Peronosporomycetes</taxon>
        <taxon>Peronosporales</taxon>
        <taxon>Peronosporaceae</taxon>
        <taxon>Phytophthora</taxon>
    </lineage>
</organism>
<name>A0A6A3GCF9_9STRA</name>
<evidence type="ECO:0000256" key="4">
    <source>
        <dbReference type="ARBA" id="ARBA00022729"/>
    </source>
</evidence>
<gene>
    <name evidence="7" type="ORF">PF004_g20230</name>
    <name evidence="6" type="ORF">PF011_g31584</name>
</gene>
<evidence type="ECO:0000313" key="8">
    <source>
        <dbReference type="Proteomes" id="UP000460718"/>
    </source>
</evidence>
<dbReference type="EMBL" id="QXGC01001783">
    <property type="protein sequence ID" value="KAE9196141.1"/>
    <property type="molecule type" value="Genomic_DNA"/>
</dbReference>
<evidence type="ECO:0000313" key="6">
    <source>
        <dbReference type="EMBL" id="KAE8956115.1"/>
    </source>
</evidence>
<dbReference type="Proteomes" id="UP000476176">
    <property type="component" value="Unassembled WGS sequence"/>
</dbReference>
<evidence type="ECO:0000313" key="7">
    <source>
        <dbReference type="EMBL" id="KAE9196141.1"/>
    </source>
</evidence>
<keyword evidence="3 5" id="KW-0964">Secreted</keyword>
<evidence type="ECO:0000256" key="2">
    <source>
        <dbReference type="ARBA" id="ARBA00010400"/>
    </source>
</evidence>
<evidence type="ECO:0000256" key="5">
    <source>
        <dbReference type="RuleBase" id="RU367124"/>
    </source>
</evidence>
<dbReference type="AlphaFoldDB" id="A0A6A3GCF9"/>
<comment type="subcellular location">
    <subcellularLocation>
        <location evidence="1 5">Secreted</location>
    </subcellularLocation>
</comment>
<protein>
    <recommendedName>
        <fullName evidence="5">RxLR effector protein</fullName>
    </recommendedName>
</protein>
<feature type="chain" id="PRO_5044948027" description="RxLR effector protein" evidence="5">
    <location>
        <begin position="24"/>
        <end position="117"/>
    </location>
</feature>
<reference evidence="8 9" key="1">
    <citation type="submission" date="2018-09" db="EMBL/GenBank/DDBJ databases">
        <title>Genomic investigation of the strawberry pathogen Phytophthora fragariae indicates pathogenicity is determined by transcriptional variation in three key races.</title>
        <authorList>
            <person name="Adams T.M."/>
            <person name="Armitage A.D."/>
            <person name="Sobczyk M.K."/>
            <person name="Bates H.J."/>
            <person name="Dunwell J.M."/>
            <person name="Nellist C.F."/>
            <person name="Harrison R.J."/>
        </authorList>
    </citation>
    <scope>NUCLEOTIDE SEQUENCE [LARGE SCALE GENOMIC DNA]</scope>
    <source>
        <strain evidence="7 9">BC-23</strain>
        <strain evidence="6 8">SCRP245</strain>
    </source>
</reference>
<proteinExistence type="inferred from homology"/>
<evidence type="ECO:0000313" key="9">
    <source>
        <dbReference type="Proteomes" id="UP000476176"/>
    </source>
</evidence>
<dbReference type="EMBL" id="QXFW01007991">
    <property type="protein sequence ID" value="KAE8956115.1"/>
    <property type="molecule type" value="Genomic_DNA"/>
</dbReference>
<dbReference type="Pfam" id="PF16810">
    <property type="entry name" value="RXLR"/>
    <property type="match status" value="1"/>
</dbReference>
<evidence type="ECO:0000256" key="1">
    <source>
        <dbReference type="ARBA" id="ARBA00004613"/>
    </source>
</evidence>
<comment type="domain">
    <text evidence="5">The RxLR-dEER motif acts to carry the protein into the host cell cytoplasm through binding to cell surface phosphatidylinositol-3-phosphate.</text>
</comment>